<gene>
    <name evidence="1" type="ORF">CEXT_425751</name>
</gene>
<evidence type="ECO:0000313" key="1">
    <source>
        <dbReference type="EMBL" id="GIY98668.1"/>
    </source>
</evidence>
<comment type="caution">
    <text evidence="1">The sequence shown here is derived from an EMBL/GenBank/DDBJ whole genome shotgun (WGS) entry which is preliminary data.</text>
</comment>
<dbReference type="Proteomes" id="UP001054945">
    <property type="component" value="Unassembled WGS sequence"/>
</dbReference>
<organism evidence="1 2">
    <name type="scientific">Caerostris extrusa</name>
    <name type="common">Bark spider</name>
    <name type="synonym">Caerostris bankana</name>
    <dbReference type="NCBI Taxonomy" id="172846"/>
    <lineage>
        <taxon>Eukaryota</taxon>
        <taxon>Metazoa</taxon>
        <taxon>Ecdysozoa</taxon>
        <taxon>Arthropoda</taxon>
        <taxon>Chelicerata</taxon>
        <taxon>Arachnida</taxon>
        <taxon>Araneae</taxon>
        <taxon>Araneomorphae</taxon>
        <taxon>Entelegynae</taxon>
        <taxon>Araneoidea</taxon>
        <taxon>Araneidae</taxon>
        <taxon>Caerostris</taxon>
    </lineage>
</organism>
<accession>A0AAV4XVR1</accession>
<evidence type="ECO:0000313" key="2">
    <source>
        <dbReference type="Proteomes" id="UP001054945"/>
    </source>
</evidence>
<dbReference type="EMBL" id="BPLR01018323">
    <property type="protein sequence ID" value="GIY98668.1"/>
    <property type="molecule type" value="Genomic_DNA"/>
</dbReference>
<proteinExistence type="predicted"/>
<reference evidence="1 2" key="1">
    <citation type="submission" date="2021-06" db="EMBL/GenBank/DDBJ databases">
        <title>Caerostris extrusa draft genome.</title>
        <authorList>
            <person name="Kono N."/>
            <person name="Arakawa K."/>
        </authorList>
    </citation>
    <scope>NUCLEOTIDE SEQUENCE [LARGE SCALE GENOMIC DNA]</scope>
</reference>
<protein>
    <submittedName>
        <fullName evidence="1">Uncharacterized protein</fullName>
    </submittedName>
</protein>
<keyword evidence="2" id="KW-1185">Reference proteome</keyword>
<name>A0AAV4XVR1_CAEEX</name>
<dbReference type="AlphaFoldDB" id="A0AAV4XVR1"/>
<sequence>MLANSSMSEGSLSKILAKRTVVTSIDLQEWPRRQRPAAYVPAGERASCQTHSPARLPVDWRGRSSTAALRCPTRHWEDGGHPLPPLSTARRILNRYSSLAKCFKHQRNYDDAHGKDKKFVWANKNFENPSQIPFVKLQCKKPTRATPYKKNRYTRYKWILFFSSVPNSPSSIPLKMEGNKYLRYYNYAPPFCMFRKSPFHPPLSVYAIREG</sequence>